<feature type="region of interest" description="Disordered" evidence="1">
    <location>
        <begin position="662"/>
        <end position="700"/>
    </location>
</feature>
<feature type="region of interest" description="Disordered" evidence="1">
    <location>
        <begin position="332"/>
        <end position="404"/>
    </location>
</feature>
<feature type="compositionally biased region" description="Low complexity" evidence="1">
    <location>
        <begin position="332"/>
        <end position="348"/>
    </location>
</feature>
<proteinExistence type="predicted"/>
<dbReference type="KEGG" id="tdu:QJT80_08805"/>
<gene>
    <name evidence="3" type="ORF">QJT80_08805</name>
</gene>
<evidence type="ECO:0000259" key="2">
    <source>
        <dbReference type="PROSITE" id="PS50011"/>
    </source>
</evidence>
<name>A0AA95H4R2_9GAMM</name>
<organism evidence="3">
    <name type="scientific">Candidatus Thiocaldithrix dubininis</name>
    <dbReference type="NCBI Taxonomy" id="3080823"/>
    <lineage>
        <taxon>Bacteria</taxon>
        <taxon>Pseudomonadati</taxon>
        <taxon>Pseudomonadota</taxon>
        <taxon>Gammaproteobacteria</taxon>
        <taxon>Thiotrichales</taxon>
        <taxon>Thiotrichaceae</taxon>
        <taxon>Candidatus Thiocaldithrix</taxon>
    </lineage>
</organism>
<dbReference type="SUPFAM" id="SSF56112">
    <property type="entry name" value="Protein kinase-like (PK-like)"/>
    <property type="match status" value="1"/>
</dbReference>
<dbReference type="Gene3D" id="1.25.40.10">
    <property type="entry name" value="Tetratricopeptide repeat domain"/>
    <property type="match status" value="1"/>
</dbReference>
<dbReference type="InterPro" id="IPR011009">
    <property type="entry name" value="Kinase-like_dom_sf"/>
</dbReference>
<dbReference type="InterPro" id="IPR000719">
    <property type="entry name" value="Prot_kinase_dom"/>
</dbReference>
<feature type="domain" description="Protein kinase" evidence="2">
    <location>
        <begin position="25"/>
        <end position="290"/>
    </location>
</feature>
<feature type="compositionally biased region" description="Basic and acidic residues" evidence="1">
    <location>
        <begin position="666"/>
        <end position="694"/>
    </location>
</feature>
<reference evidence="3" key="1">
    <citation type="journal article" date="2023" name="Int. J. Mol. Sci.">
        <title>Metagenomics Revealed a New Genus 'Candidatus Thiocaldithrix dubininis' gen. nov., sp. nov. and a New Species 'Candidatus Thiothrix putei' sp. nov. in the Family Thiotrichaceae, Some Members of Which Have Traits of Both Na+- and H+-Motive Energetics.</title>
        <authorList>
            <person name="Ravin N.V."/>
            <person name="Muntyan M.S."/>
            <person name="Smolyakov D.D."/>
            <person name="Rudenko T.S."/>
            <person name="Beletsky A.V."/>
            <person name="Mardanov A.V."/>
            <person name="Grabovich M.Y."/>
        </authorList>
    </citation>
    <scope>NUCLEOTIDE SEQUENCE</scope>
    <source>
        <strain evidence="3">GKL-01</strain>
    </source>
</reference>
<accession>A0AA95H4R2</accession>
<dbReference type="Gene3D" id="1.10.510.10">
    <property type="entry name" value="Transferase(Phosphotransferase) domain 1"/>
    <property type="match status" value="1"/>
</dbReference>
<dbReference type="SMART" id="SM00220">
    <property type="entry name" value="S_TKc"/>
    <property type="match status" value="1"/>
</dbReference>
<dbReference type="Proteomes" id="UP001300672">
    <property type="component" value="Chromosome"/>
</dbReference>
<dbReference type="AlphaFoldDB" id="A0AA95H4R2"/>
<feature type="compositionally biased region" description="Polar residues" evidence="1">
    <location>
        <begin position="368"/>
        <end position="396"/>
    </location>
</feature>
<dbReference type="GO" id="GO:0005524">
    <property type="term" value="F:ATP binding"/>
    <property type="evidence" value="ECO:0007669"/>
    <property type="project" value="InterPro"/>
</dbReference>
<dbReference type="GO" id="GO:0004672">
    <property type="term" value="F:protein kinase activity"/>
    <property type="evidence" value="ECO:0007669"/>
    <property type="project" value="InterPro"/>
</dbReference>
<protein>
    <recommendedName>
        <fullName evidence="2">Protein kinase domain-containing protein</fullName>
    </recommendedName>
</protein>
<reference evidence="3" key="2">
    <citation type="submission" date="2023-04" db="EMBL/GenBank/DDBJ databases">
        <authorList>
            <person name="Beletskiy A.V."/>
            <person name="Mardanov A.V."/>
            <person name="Ravin N.V."/>
        </authorList>
    </citation>
    <scope>NUCLEOTIDE SEQUENCE</scope>
    <source>
        <strain evidence="3">GKL-01</strain>
    </source>
</reference>
<feature type="region of interest" description="Disordered" evidence="1">
    <location>
        <begin position="795"/>
        <end position="840"/>
    </location>
</feature>
<dbReference type="PROSITE" id="PS50011">
    <property type="entry name" value="PROTEIN_KINASE_DOM"/>
    <property type="match status" value="1"/>
</dbReference>
<evidence type="ECO:0000313" key="3">
    <source>
        <dbReference type="EMBL" id="WGZ89608.1"/>
    </source>
</evidence>
<sequence length="840" mass="91185">MPFSTPRDPANSTLSVQTLTLQNRYVLKHCMAETALGKVYWALDNQAQNTPLIIFTVQPELALHSTFERALRQVAPTFNEPLRYQPQVLDHGKEADGLLWLAMQASNGSLLSERMHDLDERGLTVEDALAIADQLAQAVGNQRPDGVSGFIEPGIIWQEQGHDVLLNAPVVAALRLCQNQQTNAGTQRNAFHSSYLSPEAALGDKPISADDTFSIACILYELLQAQLPFHQYTSLEAAVKNISPANVRKLRPEAWAVLQQALKFKREERPISPPVLLSSLHKKQQKKMWLPAAALVAASVTAYASYHLLSQVTPSPEPITTASNKVEVTPLSTTANTTSETNTAPTEPLSTPSLVNETAPAEAKDQETANQMQALSNESKPQEPLTTLEGSTSSAAMTAPLPPSNTLSIEAPLLSAEEQTQISTWLKDADNAVKQGKILSNNTEEPTATYYLRKVIKLDANNETAQQLLNQLVKDQQAKAEVLLGKGQQSEAGDILKETDELITSFNLIDSLPEQVRMEAELNNKDSGENNKAQHYIERAKRAIDYGNLTEGDDRSESATQYLETLLSEYPNHSEGTKLLAQVAQLQQDNAQAALRKGNTDKARSALDASQNLIGKYNLDKLVETQLSLEKRYRETEIMGVYPTTNTASNTPRTPEARPIASAAVNKDKDKTPNADKDDKASKTAAKPESKETAPKTIANAAPPSRTVVVTPPAAAIPTIPVPVVTYDPNLANDPAVTETQANEKEIIETTEVVEEPSPAETDNSEPEVATFVIETPASIKAPEAEVAVAPAAMLNNEQDKPETHNTESSTEEIPDNATAHVPGLVEVPLPNLNADNATN</sequence>
<dbReference type="InterPro" id="IPR011990">
    <property type="entry name" value="TPR-like_helical_dom_sf"/>
</dbReference>
<dbReference type="EMBL" id="CP124755">
    <property type="protein sequence ID" value="WGZ89608.1"/>
    <property type="molecule type" value="Genomic_DNA"/>
</dbReference>
<evidence type="ECO:0000256" key="1">
    <source>
        <dbReference type="SAM" id="MobiDB-lite"/>
    </source>
</evidence>